<gene>
    <name evidence="5" type="ORF">OM076_29625</name>
</gene>
<organism evidence="5 6">
    <name type="scientific">Solirubrobacter ginsenosidimutans</name>
    <dbReference type="NCBI Taxonomy" id="490573"/>
    <lineage>
        <taxon>Bacteria</taxon>
        <taxon>Bacillati</taxon>
        <taxon>Actinomycetota</taxon>
        <taxon>Thermoleophilia</taxon>
        <taxon>Solirubrobacterales</taxon>
        <taxon>Solirubrobacteraceae</taxon>
        <taxon>Solirubrobacter</taxon>
    </lineage>
</organism>
<dbReference type="RefSeq" id="WP_270043720.1">
    <property type="nucleotide sequence ID" value="NZ_JAPDOD010000034.1"/>
</dbReference>
<keyword evidence="2 5" id="KW-0418">Kinase</keyword>
<keyword evidence="6" id="KW-1185">Reference proteome</keyword>
<dbReference type="PANTHER" id="PTHR45569:SF1">
    <property type="entry name" value="SENSOR PROTEIN KDPD"/>
    <property type="match status" value="1"/>
</dbReference>
<dbReference type="AlphaFoldDB" id="A0A9X3N0D8"/>
<dbReference type="GO" id="GO:0005886">
    <property type="term" value="C:plasma membrane"/>
    <property type="evidence" value="ECO:0007669"/>
    <property type="project" value="TreeGrafter"/>
</dbReference>
<sequence length="355" mass="39285">MPRGRHKVFLGMAAGVGKTYRMLQEGRADDRDTVIGLLETHGRAETAALAHGFEMVPRREVVYRGTTVAEMDLPAILARAPQLCLIDELAHTNSPGLEHGKRYEDVEEVLAAGIDVFSTLNVQHLESLNDQLAEHSGVRVRETLPDKALQRADEVVLIDVTPEALLQRLREGKVYPSERIDAALNGFFRIENLTALRETALRQVAEEVVSRRDPAQEVRSAPAVGERLLALVQPQPSAQRLVRRAWRSAQRLGADLDVLWVQPPGRAPDGDTARALFALQQLVSVLGAHMVVRESDDVVEAAAAEIRERGTTYVLVGESPPRRGLARLREPLPQRIMRAAPRGVDVRIVAARREK</sequence>
<dbReference type="EMBL" id="JAPDOD010000034">
    <property type="protein sequence ID" value="MDA0164467.1"/>
    <property type="molecule type" value="Genomic_DNA"/>
</dbReference>
<dbReference type="InterPro" id="IPR052023">
    <property type="entry name" value="Histidine_kinase_KdpD"/>
</dbReference>
<keyword evidence="3" id="KW-0902">Two-component regulatory system</keyword>
<evidence type="ECO:0000313" key="5">
    <source>
        <dbReference type="EMBL" id="MDA0164467.1"/>
    </source>
</evidence>
<evidence type="ECO:0000259" key="4">
    <source>
        <dbReference type="Pfam" id="PF02702"/>
    </source>
</evidence>
<accession>A0A9X3N0D8</accession>
<dbReference type="InterPro" id="IPR003852">
    <property type="entry name" value="Sig_transdc_His_kinase_KdpD_N"/>
</dbReference>
<dbReference type="GO" id="GO:0000155">
    <property type="term" value="F:phosphorelay sensor kinase activity"/>
    <property type="evidence" value="ECO:0007669"/>
    <property type="project" value="InterPro"/>
</dbReference>
<evidence type="ECO:0000256" key="1">
    <source>
        <dbReference type="ARBA" id="ARBA00022679"/>
    </source>
</evidence>
<reference evidence="5" key="1">
    <citation type="submission" date="2022-10" db="EMBL/GenBank/DDBJ databases">
        <title>The WGS of Solirubrobacter ginsenosidimutans DSM 21036.</title>
        <authorList>
            <person name="Jiang Z."/>
        </authorList>
    </citation>
    <scope>NUCLEOTIDE SEQUENCE</scope>
    <source>
        <strain evidence="5">DSM 21036</strain>
    </source>
</reference>
<dbReference type="PANTHER" id="PTHR45569">
    <property type="entry name" value="SENSOR PROTEIN KDPD"/>
    <property type="match status" value="1"/>
</dbReference>
<evidence type="ECO:0000313" key="6">
    <source>
        <dbReference type="Proteomes" id="UP001149140"/>
    </source>
</evidence>
<dbReference type="Gene3D" id="3.40.50.300">
    <property type="entry name" value="P-loop containing nucleotide triphosphate hydrolases"/>
    <property type="match status" value="1"/>
</dbReference>
<proteinExistence type="predicted"/>
<dbReference type="Proteomes" id="UP001149140">
    <property type="component" value="Unassembled WGS sequence"/>
</dbReference>
<dbReference type="FunFam" id="3.40.50.300:FF:000483">
    <property type="entry name" value="Sensor histidine kinase KdpD"/>
    <property type="match status" value="1"/>
</dbReference>
<evidence type="ECO:0000256" key="3">
    <source>
        <dbReference type="ARBA" id="ARBA00023012"/>
    </source>
</evidence>
<feature type="domain" description="Signal transduction histidine kinase osmosensitive K+ channel sensor N-terminal" evidence="4">
    <location>
        <begin position="3"/>
        <end position="208"/>
    </location>
</feature>
<comment type="caution">
    <text evidence="5">The sequence shown here is derived from an EMBL/GenBank/DDBJ whole genome shotgun (WGS) entry which is preliminary data.</text>
</comment>
<name>A0A9X3N0D8_9ACTN</name>
<protein>
    <submittedName>
        <fullName evidence="5">Histidine kinase</fullName>
    </submittedName>
</protein>
<dbReference type="Pfam" id="PF02702">
    <property type="entry name" value="KdpD"/>
    <property type="match status" value="1"/>
</dbReference>
<dbReference type="GO" id="GO:0005737">
    <property type="term" value="C:cytoplasm"/>
    <property type="evidence" value="ECO:0007669"/>
    <property type="project" value="UniProtKB-ARBA"/>
</dbReference>
<dbReference type="SUPFAM" id="SSF52402">
    <property type="entry name" value="Adenine nucleotide alpha hydrolases-like"/>
    <property type="match status" value="1"/>
</dbReference>
<evidence type="ECO:0000256" key="2">
    <source>
        <dbReference type="ARBA" id="ARBA00022777"/>
    </source>
</evidence>
<dbReference type="InterPro" id="IPR027417">
    <property type="entry name" value="P-loop_NTPase"/>
</dbReference>
<keyword evidence="1" id="KW-0808">Transferase</keyword>